<dbReference type="InterPro" id="IPR050109">
    <property type="entry name" value="HTH-type_TetR-like_transc_reg"/>
</dbReference>
<sequence length="233" mass="25460">MSTVPDHGLKEMVPVFGPEALGVGAHGSFHAALERLSGEGDLKARLLLSALSHFAAKGYDGVQVKEVAEEAGVSKPTLYYHFGSKEGLFRQLCLVSLASMAVRIQAMVDPYLAAPLKGRPALEAACLDLCRAYLGLLLESQEFTGFILRSIAVPSPDSSFRDLMPLVEKGLSPLGMFMHHAFGTGLEQARKEVLLFTSLVGSLIEEKLRDPHYQITDEEIRWVSQRWLHGVLG</sequence>
<dbReference type="GO" id="GO:0000976">
    <property type="term" value="F:transcription cis-regulatory region binding"/>
    <property type="evidence" value="ECO:0007669"/>
    <property type="project" value="TreeGrafter"/>
</dbReference>
<keyword evidence="1 2" id="KW-0238">DNA-binding</keyword>
<evidence type="ECO:0000313" key="4">
    <source>
        <dbReference type="EMBL" id="MBK8571034.1"/>
    </source>
</evidence>
<evidence type="ECO:0000259" key="3">
    <source>
        <dbReference type="PROSITE" id="PS50977"/>
    </source>
</evidence>
<dbReference type="PROSITE" id="PS50977">
    <property type="entry name" value="HTH_TETR_2"/>
    <property type="match status" value="1"/>
</dbReference>
<dbReference type="PANTHER" id="PTHR30055:SF146">
    <property type="entry name" value="HTH-TYPE TRANSCRIPTIONAL DUAL REGULATOR CECR"/>
    <property type="match status" value="1"/>
</dbReference>
<dbReference type="Pfam" id="PF00440">
    <property type="entry name" value="TetR_N"/>
    <property type="match status" value="1"/>
</dbReference>
<proteinExistence type="predicted"/>
<dbReference type="InterPro" id="IPR001647">
    <property type="entry name" value="HTH_TetR"/>
</dbReference>
<dbReference type="Proteomes" id="UP000709959">
    <property type="component" value="Unassembled WGS sequence"/>
</dbReference>
<protein>
    <submittedName>
        <fullName evidence="4">TetR/AcrR family transcriptional regulator</fullName>
    </submittedName>
</protein>
<dbReference type="InterPro" id="IPR009057">
    <property type="entry name" value="Homeodomain-like_sf"/>
</dbReference>
<dbReference type="PANTHER" id="PTHR30055">
    <property type="entry name" value="HTH-TYPE TRANSCRIPTIONAL REGULATOR RUTR"/>
    <property type="match status" value="1"/>
</dbReference>
<feature type="DNA-binding region" description="H-T-H motif" evidence="2">
    <location>
        <begin position="63"/>
        <end position="82"/>
    </location>
</feature>
<feature type="domain" description="HTH tetR-type" evidence="3">
    <location>
        <begin position="40"/>
        <end position="100"/>
    </location>
</feature>
<organism evidence="4 5">
    <name type="scientific">Candidatus Geothrix odensensis</name>
    <dbReference type="NCBI Taxonomy" id="2954440"/>
    <lineage>
        <taxon>Bacteria</taxon>
        <taxon>Pseudomonadati</taxon>
        <taxon>Acidobacteriota</taxon>
        <taxon>Holophagae</taxon>
        <taxon>Holophagales</taxon>
        <taxon>Holophagaceae</taxon>
        <taxon>Geothrix</taxon>
    </lineage>
</organism>
<dbReference type="GO" id="GO:0003700">
    <property type="term" value="F:DNA-binding transcription factor activity"/>
    <property type="evidence" value="ECO:0007669"/>
    <property type="project" value="TreeGrafter"/>
</dbReference>
<evidence type="ECO:0000256" key="2">
    <source>
        <dbReference type="PROSITE-ProRule" id="PRU00335"/>
    </source>
</evidence>
<accession>A0A936EZ54</accession>
<dbReference type="AlphaFoldDB" id="A0A936EZ54"/>
<dbReference type="Gene3D" id="1.10.357.10">
    <property type="entry name" value="Tetracycline Repressor, domain 2"/>
    <property type="match status" value="1"/>
</dbReference>
<evidence type="ECO:0000256" key="1">
    <source>
        <dbReference type="ARBA" id="ARBA00023125"/>
    </source>
</evidence>
<name>A0A936EZ54_9BACT</name>
<dbReference type="EMBL" id="JADKCH010000001">
    <property type="protein sequence ID" value="MBK8571034.1"/>
    <property type="molecule type" value="Genomic_DNA"/>
</dbReference>
<evidence type="ECO:0000313" key="5">
    <source>
        <dbReference type="Proteomes" id="UP000709959"/>
    </source>
</evidence>
<dbReference type="PRINTS" id="PR00455">
    <property type="entry name" value="HTHTETR"/>
</dbReference>
<dbReference type="SUPFAM" id="SSF46689">
    <property type="entry name" value="Homeodomain-like"/>
    <property type="match status" value="1"/>
</dbReference>
<reference evidence="4 5" key="1">
    <citation type="submission" date="2020-10" db="EMBL/GenBank/DDBJ databases">
        <title>Connecting structure to function with the recovery of over 1000 high-quality activated sludge metagenome-assembled genomes encoding full-length rRNA genes using long-read sequencing.</title>
        <authorList>
            <person name="Singleton C.M."/>
            <person name="Petriglieri F."/>
            <person name="Kristensen J.M."/>
            <person name="Kirkegaard R.H."/>
            <person name="Michaelsen T.Y."/>
            <person name="Andersen M.H."/>
            <person name="Karst S.M."/>
            <person name="Dueholm M.S."/>
            <person name="Nielsen P.H."/>
            <person name="Albertsen M."/>
        </authorList>
    </citation>
    <scope>NUCLEOTIDE SEQUENCE [LARGE SCALE GENOMIC DNA]</scope>
    <source>
        <strain evidence="4">OdNE_18-Q3-R46-58_MAXAC.008</strain>
    </source>
</reference>
<comment type="caution">
    <text evidence="4">The sequence shown here is derived from an EMBL/GenBank/DDBJ whole genome shotgun (WGS) entry which is preliminary data.</text>
</comment>
<gene>
    <name evidence="4" type="ORF">IPN91_00035</name>
</gene>